<dbReference type="GO" id="GO:0003723">
    <property type="term" value="F:RNA binding"/>
    <property type="evidence" value="ECO:0007669"/>
    <property type="project" value="UniProtKB-UniRule"/>
</dbReference>
<keyword evidence="4 5" id="KW-0694">RNA-binding</keyword>
<reference evidence="7" key="1">
    <citation type="submission" date="2021-05" db="EMBL/GenBank/DDBJ databases">
        <title>Energy efficiency and biological interactions define the core microbiome of deep oligotrophic groundwater.</title>
        <authorList>
            <person name="Mehrshad M."/>
            <person name="Lopez-Fernandez M."/>
            <person name="Bell E."/>
            <person name="Bernier-Latmani R."/>
            <person name="Bertilsson S."/>
            <person name="Dopson M."/>
        </authorList>
    </citation>
    <scope>NUCLEOTIDE SEQUENCE</scope>
    <source>
        <strain evidence="7">Modern_marine.mb.64</strain>
    </source>
</reference>
<dbReference type="SUPFAM" id="SSF48013">
    <property type="entry name" value="NusB-like"/>
    <property type="match status" value="1"/>
</dbReference>
<dbReference type="InterPro" id="IPR006027">
    <property type="entry name" value="NusB_RsmB_TIM44"/>
</dbReference>
<keyword evidence="2 5" id="KW-0808">Transferase</keyword>
<dbReference type="Gene3D" id="1.10.940.10">
    <property type="entry name" value="NusB-like"/>
    <property type="match status" value="1"/>
</dbReference>
<dbReference type="Gene3D" id="3.40.50.150">
    <property type="entry name" value="Vaccinia Virus protein VP39"/>
    <property type="match status" value="1"/>
</dbReference>
<evidence type="ECO:0000256" key="2">
    <source>
        <dbReference type="ARBA" id="ARBA00022679"/>
    </source>
</evidence>
<comment type="caution">
    <text evidence="5">Lacks conserved residue(s) required for the propagation of feature annotation.</text>
</comment>
<keyword evidence="3 5" id="KW-0949">S-adenosyl-L-methionine</keyword>
<evidence type="ECO:0000256" key="1">
    <source>
        <dbReference type="ARBA" id="ARBA00022603"/>
    </source>
</evidence>
<organism evidence="7 8">
    <name type="scientific">Eiseniibacteriota bacterium</name>
    <dbReference type="NCBI Taxonomy" id="2212470"/>
    <lineage>
        <taxon>Bacteria</taxon>
        <taxon>Candidatus Eiseniibacteriota</taxon>
    </lineage>
</organism>
<proteinExistence type="inferred from homology"/>
<comment type="similarity">
    <text evidence="5">Belongs to the class I-like SAM-binding methyltransferase superfamily. RsmB/NOP family.</text>
</comment>
<dbReference type="PANTHER" id="PTHR22807">
    <property type="entry name" value="NOP2 YEAST -RELATED NOL1/NOP2/FMU SUN DOMAIN-CONTAINING"/>
    <property type="match status" value="1"/>
</dbReference>
<name>A0A948WCY0_UNCEI</name>
<dbReference type="Proteomes" id="UP000777784">
    <property type="component" value="Unassembled WGS sequence"/>
</dbReference>
<feature type="binding site" evidence="5">
    <location>
        <position position="330"/>
    </location>
    <ligand>
        <name>S-adenosyl-L-methionine</name>
        <dbReference type="ChEBI" id="CHEBI:59789"/>
    </ligand>
</feature>
<dbReference type="InterPro" id="IPR035926">
    <property type="entry name" value="NusB-like_sf"/>
</dbReference>
<feature type="active site" description="Nucleophile" evidence="5">
    <location>
        <position position="383"/>
    </location>
</feature>
<dbReference type="PRINTS" id="PR02008">
    <property type="entry name" value="RCMTFAMILY"/>
</dbReference>
<keyword evidence="1 5" id="KW-0489">Methyltransferase</keyword>
<dbReference type="InterPro" id="IPR023267">
    <property type="entry name" value="RCMT"/>
</dbReference>
<dbReference type="InterPro" id="IPR029063">
    <property type="entry name" value="SAM-dependent_MTases_sf"/>
</dbReference>
<dbReference type="GO" id="GO:0006355">
    <property type="term" value="P:regulation of DNA-templated transcription"/>
    <property type="evidence" value="ECO:0007669"/>
    <property type="project" value="InterPro"/>
</dbReference>
<dbReference type="AlphaFoldDB" id="A0A948WCY0"/>
<evidence type="ECO:0000256" key="5">
    <source>
        <dbReference type="PROSITE-ProRule" id="PRU01023"/>
    </source>
</evidence>
<evidence type="ECO:0000259" key="6">
    <source>
        <dbReference type="PROSITE" id="PS51686"/>
    </source>
</evidence>
<accession>A0A948WCY0</accession>
<dbReference type="EMBL" id="JAHJDP010000056">
    <property type="protein sequence ID" value="MBU2691328.1"/>
    <property type="molecule type" value="Genomic_DNA"/>
</dbReference>
<dbReference type="CDD" id="cd00447">
    <property type="entry name" value="NusB_Sun"/>
    <property type="match status" value="1"/>
</dbReference>
<dbReference type="InterPro" id="IPR049560">
    <property type="entry name" value="MeTrfase_RsmB-F_NOP2_cat"/>
</dbReference>
<dbReference type="PANTHER" id="PTHR22807:SF53">
    <property type="entry name" value="RIBOSOMAL RNA SMALL SUBUNIT METHYLTRANSFERASE B-RELATED"/>
    <property type="match status" value="1"/>
</dbReference>
<dbReference type="Pfam" id="PF01189">
    <property type="entry name" value="Methyltr_RsmB-F"/>
    <property type="match status" value="1"/>
</dbReference>
<evidence type="ECO:0000256" key="3">
    <source>
        <dbReference type="ARBA" id="ARBA00022691"/>
    </source>
</evidence>
<evidence type="ECO:0000256" key="4">
    <source>
        <dbReference type="ARBA" id="ARBA00022884"/>
    </source>
</evidence>
<protein>
    <recommendedName>
        <fullName evidence="6">SAM-dependent MTase RsmB/NOP-type domain-containing protein</fullName>
    </recommendedName>
</protein>
<dbReference type="GO" id="GO:0001510">
    <property type="term" value="P:RNA methylation"/>
    <property type="evidence" value="ECO:0007669"/>
    <property type="project" value="InterPro"/>
</dbReference>
<dbReference type="SUPFAM" id="SSF53335">
    <property type="entry name" value="S-adenosyl-L-methionine-dependent methyltransferases"/>
    <property type="match status" value="1"/>
</dbReference>
<sequence length="446" mass="49728">MRDSPPGLPVREAAVTLLNSWDQKPSPISHSLDAARRQLEDPRDRAFLTNLIFTTFRWLGWADAVLDARLRQGLASLTPPLRNILRIGIVQLYRMKGREPHAVVHTSVALAKRMTGDRRHNLVNAVLRGLLREPPGEREIRTGDEMEDLARIYSHPSWILKRWDAQYGRERLLEICRWNNASPQLSFRIRGGGAVREVLLSELRAEGLSPEPGALLPDHYRLEAGYIPEESRWVKEGRIVIQDESEALVPLLWDPRPPILDTCAGPGTKLGRLAEMSADAGVVLGWDLTWERIRLVAETASRLELPNIRCVVADATRPPIRGPVGAILVDAPCSNLGVLCRRPDARWLRRPREIEERAALQKELVGEALKLLGPGGLLLYSVCSLEPEETDGVLAPFTLEEGGPLEWVEPAISLPEDIRGGRGRLRIRPGQRGMEGVYAALGRKAA</sequence>
<dbReference type="Pfam" id="PF01029">
    <property type="entry name" value="NusB"/>
    <property type="match status" value="1"/>
</dbReference>
<evidence type="ECO:0000313" key="8">
    <source>
        <dbReference type="Proteomes" id="UP000777784"/>
    </source>
</evidence>
<dbReference type="InterPro" id="IPR054728">
    <property type="entry name" value="RsmB-like_ferredoxin"/>
</dbReference>
<gene>
    <name evidence="7" type="ORF">KJ970_10425</name>
</gene>
<feature type="domain" description="SAM-dependent MTase RsmB/NOP-type" evidence="6">
    <location>
        <begin position="175"/>
        <end position="445"/>
    </location>
</feature>
<dbReference type="InterPro" id="IPR001678">
    <property type="entry name" value="MeTrfase_RsmB-F_NOP2_dom"/>
</dbReference>
<dbReference type="GO" id="GO:0008173">
    <property type="term" value="F:RNA methyltransferase activity"/>
    <property type="evidence" value="ECO:0007669"/>
    <property type="project" value="InterPro"/>
</dbReference>
<comment type="caution">
    <text evidence="7">The sequence shown here is derived from an EMBL/GenBank/DDBJ whole genome shotgun (WGS) entry which is preliminary data.</text>
</comment>
<feature type="binding site" evidence="5">
    <location>
        <position position="314"/>
    </location>
    <ligand>
        <name>S-adenosyl-L-methionine</name>
        <dbReference type="ChEBI" id="CHEBI:59789"/>
    </ligand>
</feature>
<dbReference type="PROSITE" id="PS51686">
    <property type="entry name" value="SAM_MT_RSMB_NOP"/>
    <property type="match status" value="1"/>
</dbReference>
<feature type="binding site" evidence="5">
    <location>
        <position position="287"/>
    </location>
    <ligand>
        <name>S-adenosyl-L-methionine</name>
        <dbReference type="ChEBI" id="CHEBI:59789"/>
    </ligand>
</feature>
<dbReference type="Pfam" id="PF22458">
    <property type="entry name" value="RsmF-B_ferredox"/>
    <property type="match status" value="1"/>
</dbReference>
<evidence type="ECO:0000313" key="7">
    <source>
        <dbReference type="EMBL" id="MBU2691328.1"/>
    </source>
</evidence>